<dbReference type="Proteomes" id="UP000176604">
    <property type="component" value="Unassembled WGS sequence"/>
</dbReference>
<dbReference type="GO" id="GO:0000160">
    <property type="term" value="P:phosphorelay signal transduction system"/>
    <property type="evidence" value="ECO:0007669"/>
    <property type="project" value="InterPro"/>
</dbReference>
<dbReference type="EMBL" id="MGEF01000057">
    <property type="protein sequence ID" value="OGL77531.1"/>
    <property type="molecule type" value="Genomic_DNA"/>
</dbReference>
<dbReference type="Pfam" id="PF00072">
    <property type="entry name" value="Response_reg"/>
    <property type="match status" value="1"/>
</dbReference>
<evidence type="ECO:0000256" key="1">
    <source>
        <dbReference type="ARBA" id="ARBA00022553"/>
    </source>
</evidence>
<keyword evidence="1 2" id="KW-0597">Phosphoprotein</keyword>
<organism evidence="4 5">
    <name type="scientific">Candidatus Uhrbacteria bacterium RIFCSPHIGHO2_12_FULL_54_23</name>
    <dbReference type="NCBI Taxonomy" id="1802397"/>
    <lineage>
        <taxon>Bacteria</taxon>
        <taxon>Candidatus Uhriibacteriota</taxon>
    </lineage>
</organism>
<evidence type="ECO:0000313" key="4">
    <source>
        <dbReference type="EMBL" id="OGL77531.1"/>
    </source>
</evidence>
<feature type="domain" description="Response regulatory" evidence="3">
    <location>
        <begin position="14"/>
        <end position="130"/>
    </location>
</feature>
<evidence type="ECO:0000313" key="5">
    <source>
        <dbReference type="Proteomes" id="UP000176604"/>
    </source>
</evidence>
<dbReference type="InterPro" id="IPR050595">
    <property type="entry name" value="Bact_response_regulator"/>
</dbReference>
<comment type="caution">
    <text evidence="4">The sequence shown here is derived from an EMBL/GenBank/DDBJ whole genome shotgun (WGS) entry which is preliminary data.</text>
</comment>
<dbReference type="InterPro" id="IPR011006">
    <property type="entry name" value="CheY-like_superfamily"/>
</dbReference>
<accession>A0A1F7UGX3</accession>
<dbReference type="AlphaFoldDB" id="A0A1F7UGX3"/>
<protein>
    <recommendedName>
        <fullName evidence="3">Response regulatory domain-containing protein</fullName>
    </recommendedName>
</protein>
<reference evidence="4 5" key="1">
    <citation type="journal article" date="2016" name="Nat. Commun.">
        <title>Thousands of microbial genomes shed light on interconnected biogeochemical processes in an aquifer system.</title>
        <authorList>
            <person name="Anantharaman K."/>
            <person name="Brown C.T."/>
            <person name="Hug L.A."/>
            <person name="Sharon I."/>
            <person name="Castelle C.J."/>
            <person name="Probst A.J."/>
            <person name="Thomas B.C."/>
            <person name="Singh A."/>
            <person name="Wilkins M.J."/>
            <person name="Karaoz U."/>
            <person name="Brodie E.L."/>
            <person name="Williams K.H."/>
            <person name="Hubbard S.S."/>
            <person name="Banfield J.F."/>
        </authorList>
    </citation>
    <scope>NUCLEOTIDE SEQUENCE [LARGE SCALE GENOMIC DNA]</scope>
</reference>
<dbReference type="InterPro" id="IPR001789">
    <property type="entry name" value="Sig_transdc_resp-reg_receiver"/>
</dbReference>
<proteinExistence type="predicted"/>
<gene>
    <name evidence="4" type="ORF">A3J43_02770</name>
</gene>
<feature type="modified residue" description="4-aspartylphosphate" evidence="2">
    <location>
        <position position="63"/>
    </location>
</feature>
<dbReference type="SMART" id="SM00448">
    <property type="entry name" value="REC"/>
    <property type="match status" value="1"/>
</dbReference>
<evidence type="ECO:0000256" key="2">
    <source>
        <dbReference type="PROSITE-ProRule" id="PRU00169"/>
    </source>
</evidence>
<dbReference type="Gene3D" id="3.40.50.2300">
    <property type="match status" value="1"/>
</dbReference>
<name>A0A1F7UGX3_9BACT</name>
<dbReference type="STRING" id="1802397.A3J43_02770"/>
<dbReference type="PROSITE" id="PS50110">
    <property type="entry name" value="RESPONSE_REGULATORY"/>
    <property type="match status" value="1"/>
</dbReference>
<dbReference type="PANTHER" id="PTHR44591">
    <property type="entry name" value="STRESS RESPONSE REGULATOR PROTEIN 1"/>
    <property type="match status" value="1"/>
</dbReference>
<dbReference type="SUPFAM" id="SSF52172">
    <property type="entry name" value="CheY-like"/>
    <property type="match status" value="1"/>
</dbReference>
<sequence>MDTSLPTFVKGKKRILIVEDENTIASIYCDKFSREGFAVSYAVDGEEGLRMASEQKPDVILLDIILPRVNGFDVLQKLKANPMTMLIPVIMWTNLSQPEDAQKARSLGAVDYLVKVNNLPSEVVERVKEYTK</sequence>
<dbReference type="PANTHER" id="PTHR44591:SF3">
    <property type="entry name" value="RESPONSE REGULATORY DOMAIN-CONTAINING PROTEIN"/>
    <property type="match status" value="1"/>
</dbReference>
<evidence type="ECO:0000259" key="3">
    <source>
        <dbReference type="PROSITE" id="PS50110"/>
    </source>
</evidence>